<proteinExistence type="predicted"/>
<dbReference type="InterPro" id="IPR014721">
    <property type="entry name" value="Ribsml_uS5_D2-typ_fold_subgr"/>
</dbReference>
<dbReference type="InterPro" id="IPR000851">
    <property type="entry name" value="Ribosomal_uS5"/>
</dbReference>
<evidence type="ECO:0000256" key="1">
    <source>
        <dbReference type="PROSITE-ProRule" id="PRU00268"/>
    </source>
</evidence>
<evidence type="ECO:0000259" key="3">
    <source>
        <dbReference type="PROSITE" id="PS50881"/>
    </source>
</evidence>
<keyword evidence="5" id="KW-1185">Reference proteome</keyword>
<dbReference type="Proteomes" id="UP001412067">
    <property type="component" value="Unassembled WGS sequence"/>
</dbReference>
<dbReference type="Gene3D" id="3.30.160.20">
    <property type="match status" value="1"/>
</dbReference>
<dbReference type="PANTHER" id="PTHR13718:SF118">
    <property type="entry name" value="RIBOSOMAL PROTEIN S2, PUTATIVE, EXPRESSED-RELATED"/>
    <property type="match status" value="1"/>
</dbReference>
<name>A0ABR2MDB7_9ASPA</name>
<dbReference type="EMBL" id="JBBWWR010000008">
    <property type="protein sequence ID" value="KAK8962128.1"/>
    <property type="molecule type" value="Genomic_DNA"/>
</dbReference>
<dbReference type="SUPFAM" id="SSF54768">
    <property type="entry name" value="dsRNA-binding domain-like"/>
    <property type="match status" value="1"/>
</dbReference>
<gene>
    <name evidence="4" type="primary">RPS2A</name>
    <name evidence="4" type="ORF">KSP40_PGU014269</name>
</gene>
<dbReference type="Gene3D" id="3.30.230.10">
    <property type="match status" value="1"/>
</dbReference>
<feature type="region of interest" description="Disordered" evidence="2">
    <location>
        <begin position="1"/>
        <end position="32"/>
    </location>
</feature>
<dbReference type="InterPro" id="IPR013810">
    <property type="entry name" value="Ribosomal_uS5_N"/>
</dbReference>
<evidence type="ECO:0000313" key="4">
    <source>
        <dbReference type="EMBL" id="KAK8962128.1"/>
    </source>
</evidence>
<dbReference type="PANTHER" id="PTHR13718">
    <property type="entry name" value="RIBOSOMAL S SUBUNIT"/>
    <property type="match status" value="1"/>
</dbReference>
<dbReference type="GO" id="GO:0005840">
    <property type="term" value="C:ribosome"/>
    <property type="evidence" value="ECO:0007669"/>
    <property type="project" value="UniProtKB-KW"/>
</dbReference>
<protein>
    <submittedName>
        <fullName evidence="4">40S ribosomal protein S2-1</fullName>
    </submittedName>
</protein>
<reference evidence="4 5" key="1">
    <citation type="journal article" date="2022" name="Nat. Plants">
        <title>Genomes of leafy and leafless Platanthera orchids illuminate the evolution of mycoheterotrophy.</title>
        <authorList>
            <person name="Li M.H."/>
            <person name="Liu K.W."/>
            <person name="Li Z."/>
            <person name="Lu H.C."/>
            <person name="Ye Q.L."/>
            <person name="Zhang D."/>
            <person name="Wang J.Y."/>
            <person name="Li Y.F."/>
            <person name="Zhong Z.M."/>
            <person name="Liu X."/>
            <person name="Yu X."/>
            <person name="Liu D.K."/>
            <person name="Tu X.D."/>
            <person name="Liu B."/>
            <person name="Hao Y."/>
            <person name="Liao X.Y."/>
            <person name="Jiang Y.T."/>
            <person name="Sun W.H."/>
            <person name="Chen J."/>
            <person name="Chen Y.Q."/>
            <person name="Ai Y."/>
            <person name="Zhai J.W."/>
            <person name="Wu S.S."/>
            <person name="Zhou Z."/>
            <person name="Hsiao Y.Y."/>
            <person name="Wu W.L."/>
            <person name="Chen Y.Y."/>
            <person name="Lin Y.F."/>
            <person name="Hsu J.L."/>
            <person name="Li C.Y."/>
            <person name="Wang Z.W."/>
            <person name="Zhao X."/>
            <person name="Zhong W.Y."/>
            <person name="Ma X.K."/>
            <person name="Ma L."/>
            <person name="Huang J."/>
            <person name="Chen G.Z."/>
            <person name="Huang M.Z."/>
            <person name="Huang L."/>
            <person name="Peng D.H."/>
            <person name="Luo Y.B."/>
            <person name="Zou S.Q."/>
            <person name="Chen S.P."/>
            <person name="Lan S."/>
            <person name="Tsai W.C."/>
            <person name="Van de Peer Y."/>
            <person name="Liu Z.J."/>
        </authorList>
    </citation>
    <scope>NUCLEOTIDE SEQUENCE [LARGE SCALE GENOMIC DNA]</scope>
    <source>
        <strain evidence="4">Lor288</strain>
    </source>
</reference>
<feature type="compositionally biased region" description="Basic and acidic residues" evidence="2">
    <location>
        <begin position="15"/>
        <end position="32"/>
    </location>
</feature>
<evidence type="ECO:0000256" key="2">
    <source>
        <dbReference type="SAM" id="MobiDB-lite"/>
    </source>
</evidence>
<accession>A0ABR2MDB7</accession>
<sequence>MSFPGTSDCGGHTRPPTEGRKYEDHARAKADQSRARTRFKAFVVVGDGNGHVGLGVKCSKEVATAIRGAIILAKLSVLPVRRGYWGNKSGSRTLFPAKSPKMCSAVTVRMVPAPEVLGLWLLECRRRFSNLQGSRMFSPLQGIHQDSWQLCEGARNGKAVCSVLARVVAGQRKYGGAETAIA</sequence>
<comment type="caution">
    <text evidence="4">The sequence shown here is derived from an EMBL/GenBank/DDBJ whole genome shotgun (WGS) entry which is preliminary data.</text>
</comment>
<organism evidence="4 5">
    <name type="scientific">Platanthera guangdongensis</name>
    <dbReference type="NCBI Taxonomy" id="2320717"/>
    <lineage>
        <taxon>Eukaryota</taxon>
        <taxon>Viridiplantae</taxon>
        <taxon>Streptophyta</taxon>
        <taxon>Embryophyta</taxon>
        <taxon>Tracheophyta</taxon>
        <taxon>Spermatophyta</taxon>
        <taxon>Magnoliopsida</taxon>
        <taxon>Liliopsida</taxon>
        <taxon>Asparagales</taxon>
        <taxon>Orchidaceae</taxon>
        <taxon>Orchidoideae</taxon>
        <taxon>Orchideae</taxon>
        <taxon>Orchidinae</taxon>
        <taxon>Platanthera</taxon>
    </lineage>
</organism>
<dbReference type="Pfam" id="PF00333">
    <property type="entry name" value="Ribosomal_S5"/>
    <property type="match status" value="1"/>
</dbReference>
<keyword evidence="1 4" id="KW-0689">Ribosomal protein</keyword>
<feature type="domain" description="S5 DRBM" evidence="3">
    <location>
        <begin position="17"/>
        <end position="80"/>
    </location>
</feature>
<keyword evidence="1" id="KW-0687">Ribonucleoprotein</keyword>
<evidence type="ECO:0000313" key="5">
    <source>
        <dbReference type="Proteomes" id="UP001412067"/>
    </source>
</evidence>
<dbReference type="PROSITE" id="PS50881">
    <property type="entry name" value="S5_DSRBD"/>
    <property type="match status" value="1"/>
</dbReference>